<protein>
    <submittedName>
        <fullName evidence="2">Uncharacterized protein</fullName>
    </submittedName>
</protein>
<feature type="compositionally biased region" description="Polar residues" evidence="1">
    <location>
        <begin position="39"/>
        <end position="52"/>
    </location>
</feature>
<dbReference type="Proteomes" id="UP001213979">
    <property type="component" value="Unassembled WGS sequence"/>
</dbReference>
<feature type="region of interest" description="Disordered" evidence="1">
    <location>
        <begin position="39"/>
        <end position="64"/>
    </location>
</feature>
<accession>A0ABT5W2K0</accession>
<organism evidence="2 3">
    <name type="scientific">Anoxybacteroides rupiense</name>
    <dbReference type="NCBI Taxonomy" id="311460"/>
    <lineage>
        <taxon>Bacteria</taxon>
        <taxon>Bacillati</taxon>
        <taxon>Bacillota</taxon>
        <taxon>Bacilli</taxon>
        <taxon>Bacillales</taxon>
        <taxon>Anoxybacillaceae</taxon>
        <taxon>Anoxybacteroides</taxon>
    </lineage>
</organism>
<proteinExistence type="predicted"/>
<gene>
    <name evidence="2" type="ORF">PNH38_06555</name>
</gene>
<evidence type="ECO:0000313" key="3">
    <source>
        <dbReference type="Proteomes" id="UP001213979"/>
    </source>
</evidence>
<reference evidence="2 3" key="1">
    <citation type="submission" date="2023-01" db="EMBL/GenBank/DDBJ databases">
        <title>Genome-based reclassification of Anoxybacillus geothermalis as a later heterotypic synonym of Anoxybacillus rupiensis.</title>
        <authorList>
            <person name="Inan Bektas K."/>
            <person name="Canakci S."/>
            <person name="Belduz A.A."/>
            <person name="Guler H.H."/>
        </authorList>
    </citation>
    <scope>NUCLEOTIDE SEQUENCE [LARGE SCALE GENOMIC DNA]</scope>
    <source>
        <strain evidence="2 3">DSM 17127</strain>
    </source>
</reference>
<evidence type="ECO:0000313" key="2">
    <source>
        <dbReference type="EMBL" id="MDE8563550.1"/>
    </source>
</evidence>
<name>A0ABT5W2K0_9BACL</name>
<keyword evidence="3" id="KW-1185">Reference proteome</keyword>
<sequence>MNPFFSKNEEKFPKLQAVDKVHDDVVCILSIHGHVFSLKTPSRQGQRSQTGPLAQDESAYHQSG</sequence>
<evidence type="ECO:0000256" key="1">
    <source>
        <dbReference type="SAM" id="MobiDB-lite"/>
    </source>
</evidence>
<comment type="caution">
    <text evidence="2">The sequence shown here is derived from an EMBL/GenBank/DDBJ whole genome shotgun (WGS) entry which is preliminary data.</text>
</comment>
<dbReference type="EMBL" id="JAQOTG010000004">
    <property type="protein sequence ID" value="MDE8563550.1"/>
    <property type="molecule type" value="Genomic_DNA"/>
</dbReference>